<dbReference type="EMBL" id="SIDB01000012">
    <property type="protein sequence ID" value="KAI3425349.1"/>
    <property type="molecule type" value="Genomic_DNA"/>
</dbReference>
<dbReference type="InterPro" id="IPR046357">
    <property type="entry name" value="PPIase_dom_sf"/>
</dbReference>
<comment type="caution">
    <text evidence="10">The sequence shown here is derived from an EMBL/GenBank/DDBJ whole genome shotgun (WGS) entry which is preliminary data.</text>
</comment>
<dbReference type="PANTHER" id="PTHR46512:SF9">
    <property type="entry name" value="PEPTIDYLPROLYL ISOMERASE"/>
    <property type="match status" value="1"/>
</dbReference>
<feature type="region of interest" description="Disordered" evidence="8">
    <location>
        <begin position="553"/>
        <end position="589"/>
    </location>
</feature>
<evidence type="ECO:0000256" key="8">
    <source>
        <dbReference type="SAM" id="MobiDB-lite"/>
    </source>
</evidence>
<dbReference type="SUPFAM" id="SSF54534">
    <property type="entry name" value="FKBP-like"/>
    <property type="match status" value="3"/>
</dbReference>
<comment type="catalytic activity">
    <reaction evidence="1 7">
        <text>[protein]-peptidylproline (omega=180) = [protein]-peptidylproline (omega=0)</text>
        <dbReference type="Rhea" id="RHEA:16237"/>
        <dbReference type="Rhea" id="RHEA-COMP:10747"/>
        <dbReference type="Rhea" id="RHEA-COMP:10748"/>
        <dbReference type="ChEBI" id="CHEBI:83833"/>
        <dbReference type="ChEBI" id="CHEBI:83834"/>
        <dbReference type="EC" id="5.2.1.8"/>
    </reaction>
</comment>
<evidence type="ECO:0000256" key="5">
    <source>
        <dbReference type="ARBA" id="ARBA00023110"/>
    </source>
</evidence>
<dbReference type="AlphaFoldDB" id="A0A9D4YTP7"/>
<dbReference type="SUPFAM" id="SSF48452">
    <property type="entry name" value="TPR-like"/>
    <property type="match status" value="1"/>
</dbReference>
<protein>
    <recommendedName>
        <fullName evidence="2 7">peptidylprolyl isomerase</fullName>
        <ecNumber evidence="2 7">5.2.1.8</ecNumber>
    </recommendedName>
</protein>
<evidence type="ECO:0000313" key="11">
    <source>
        <dbReference type="Proteomes" id="UP001055712"/>
    </source>
</evidence>
<sequence length="589" mass="63139">MDGFKTAADMLKEEAASGDGAAFEEAYANPDAPGKLVQITEDGGVTKEIIVPGTGWEEPEAGDSVRVHYVGTLMDGTKFDSSRDRTEPFEFDLGQGKVIQGWDLGVATMKRGEKSKLTITAQYGYGESGSPPTIPGGATLVFEVELIDWKSVKDILGDGGVIKTVVREGVGWSKPQPADEVCARFTAKVQGASQPFYSSAEEGEEFRLCDPHFCPAINKAVATMKLKEQAKMLVKPQYGFGEAGRGEEVPPGAALEIELTLLGWKKVEKVTDDGQVMKKTLQDTEEWKRPNSGAQVTLTYTARLPDGTVFDEKSADAPLQFTVDEGQAPCEGLELAVLKMKEGERALVTIAPQYAFGEQGSKQALAEVPPNSAVEYDVTLSSFVKAKDSWEMDAGEKLAAAALQKDKGNTAFKAGQYARAVQRYNKATEIIEFDEGFTPEQKQQAKEVKRSCNLNLAAAQLKLGNAVEARKAADKVLEGDSGNLKALYRRAQAYLATADFVEAELDIKRGLAEDSASSDFKLLLKKAKHQQATAGKKEVSLYSGMMKALGRSTVKDAAPQADAGPESAADGNSAGTSAAAQASEVMEQP</sequence>
<proteinExistence type="predicted"/>
<dbReference type="FunFam" id="3.10.50.40:FF:000025">
    <property type="entry name" value="Peptidylprolyl isomerase"/>
    <property type="match status" value="1"/>
</dbReference>
<dbReference type="EC" id="5.2.1.8" evidence="2 7"/>
<evidence type="ECO:0000256" key="6">
    <source>
        <dbReference type="ARBA" id="ARBA00023235"/>
    </source>
</evidence>
<dbReference type="PROSITE" id="PS50059">
    <property type="entry name" value="FKBP_PPIASE"/>
    <property type="match status" value="3"/>
</dbReference>
<gene>
    <name evidence="10" type="ORF">D9Q98_009113</name>
</gene>
<evidence type="ECO:0000256" key="1">
    <source>
        <dbReference type="ARBA" id="ARBA00000971"/>
    </source>
</evidence>
<feature type="domain" description="PPIase FKBP-type" evidence="9">
    <location>
        <begin position="62"/>
        <end position="150"/>
    </location>
</feature>
<evidence type="ECO:0000256" key="2">
    <source>
        <dbReference type="ARBA" id="ARBA00013194"/>
    </source>
</evidence>
<evidence type="ECO:0000313" key="10">
    <source>
        <dbReference type="EMBL" id="KAI3425349.1"/>
    </source>
</evidence>
<dbReference type="Gene3D" id="1.25.40.10">
    <property type="entry name" value="Tetratricopeptide repeat domain"/>
    <property type="match status" value="1"/>
</dbReference>
<dbReference type="OrthoDB" id="1902587at2759"/>
<evidence type="ECO:0000256" key="4">
    <source>
        <dbReference type="ARBA" id="ARBA00022803"/>
    </source>
</evidence>
<dbReference type="GO" id="GO:0003755">
    <property type="term" value="F:peptidyl-prolyl cis-trans isomerase activity"/>
    <property type="evidence" value="ECO:0007669"/>
    <property type="project" value="UniProtKB-KW"/>
</dbReference>
<keyword evidence="3" id="KW-0677">Repeat</keyword>
<dbReference type="PANTHER" id="PTHR46512">
    <property type="entry name" value="PEPTIDYLPROLYL ISOMERASE"/>
    <property type="match status" value="1"/>
</dbReference>
<dbReference type="Gene3D" id="3.10.50.40">
    <property type="match status" value="3"/>
</dbReference>
<dbReference type="Proteomes" id="UP001055712">
    <property type="component" value="Unassembled WGS sequence"/>
</dbReference>
<evidence type="ECO:0000256" key="7">
    <source>
        <dbReference type="PROSITE-ProRule" id="PRU00277"/>
    </source>
</evidence>
<dbReference type="Pfam" id="PF00254">
    <property type="entry name" value="FKBP_C"/>
    <property type="match status" value="3"/>
</dbReference>
<name>A0A9D4YTP7_CHLVU</name>
<dbReference type="InterPro" id="IPR019734">
    <property type="entry name" value="TPR_rpt"/>
</dbReference>
<keyword evidence="6 7" id="KW-0413">Isomerase</keyword>
<keyword evidence="5 7" id="KW-0697">Rotamase</keyword>
<dbReference type="InterPro" id="IPR011990">
    <property type="entry name" value="TPR-like_helical_dom_sf"/>
</dbReference>
<keyword evidence="4" id="KW-0802">TPR repeat</keyword>
<keyword evidence="11" id="KW-1185">Reference proteome</keyword>
<dbReference type="InterPro" id="IPR001179">
    <property type="entry name" value="PPIase_FKBP_dom"/>
</dbReference>
<dbReference type="SMART" id="SM00028">
    <property type="entry name" value="TPR"/>
    <property type="match status" value="3"/>
</dbReference>
<accession>A0A9D4YTP7</accession>
<dbReference type="InterPro" id="IPR050754">
    <property type="entry name" value="FKBP4/5/8-like"/>
</dbReference>
<feature type="domain" description="PPIase FKBP-type" evidence="9">
    <location>
        <begin position="178"/>
        <end position="265"/>
    </location>
</feature>
<evidence type="ECO:0000256" key="3">
    <source>
        <dbReference type="ARBA" id="ARBA00022737"/>
    </source>
</evidence>
<organism evidence="10 11">
    <name type="scientific">Chlorella vulgaris</name>
    <name type="common">Green alga</name>
    <dbReference type="NCBI Taxonomy" id="3077"/>
    <lineage>
        <taxon>Eukaryota</taxon>
        <taxon>Viridiplantae</taxon>
        <taxon>Chlorophyta</taxon>
        <taxon>core chlorophytes</taxon>
        <taxon>Trebouxiophyceae</taxon>
        <taxon>Chlorellales</taxon>
        <taxon>Chlorellaceae</taxon>
        <taxon>Chlorella clade</taxon>
        <taxon>Chlorella</taxon>
    </lineage>
</organism>
<evidence type="ECO:0000259" key="9">
    <source>
        <dbReference type="PROSITE" id="PS50059"/>
    </source>
</evidence>
<reference evidence="10" key="1">
    <citation type="journal article" date="2019" name="Plant J.">
        <title>Chlorella vulgaris genome assembly and annotation reveals the molecular basis for metabolic acclimation to high light conditions.</title>
        <authorList>
            <person name="Cecchin M."/>
            <person name="Marcolungo L."/>
            <person name="Rossato M."/>
            <person name="Girolomoni L."/>
            <person name="Cosentino E."/>
            <person name="Cuine S."/>
            <person name="Li-Beisson Y."/>
            <person name="Delledonne M."/>
            <person name="Ballottari M."/>
        </authorList>
    </citation>
    <scope>NUCLEOTIDE SEQUENCE</scope>
    <source>
        <strain evidence="10">211/11P</strain>
    </source>
</reference>
<feature type="domain" description="PPIase FKBP-type" evidence="9">
    <location>
        <begin position="293"/>
        <end position="384"/>
    </location>
</feature>
<reference evidence="10" key="2">
    <citation type="submission" date="2020-11" db="EMBL/GenBank/DDBJ databases">
        <authorList>
            <person name="Cecchin M."/>
            <person name="Marcolungo L."/>
            <person name="Rossato M."/>
            <person name="Girolomoni L."/>
            <person name="Cosentino E."/>
            <person name="Cuine S."/>
            <person name="Li-Beisson Y."/>
            <person name="Delledonne M."/>
            <person name="Ballottari M."/>
        </authorList>
    </citation>
    <scope>NUCLEOTIDE SEQUENCE</scope>
    <source>
        <strain evidence="10">211/11P</strain>
        <tissue evidence="10">Whole cell</tissue>
    </source>
</reference>